<dbReference type="eggNOG" id="KOG0229">
    <property type="taxonomic scope" value="Eukaryota"/>
</dbReference>
<dbReference type="STRING" id="1156394.T0RJK8"/>
<evidence type="ECO:0000256" key="1">
    <source>
        <dbReference type="PROSITE-ProRule" id="PRU00781"/>
    </source>
</evidence>
<accession>T0RJK8</accession>
<dbReference type="SMART" id="SM00330">
    <property type="entry name" value="PIPKc"/>
    <property type="match status" value="1"/>
</dbReference>
<dbReference type="VEuPathDB" id="FungiDB:SDRG_12324"/>
<dbReference type="OMA" id="FYDFQPR"/>
<dbReference type="RefSeq" id="XP_008616614.1">
    <property type="nucleotide sequence ID" value="XM_008618392.1"/>
</dbReference>
<feature type="transmembrane region" description="Helical" evidence="3">
    <location>
        <begin position="318"/>
        <end position="345"/>
    </location>
</feature>
<dbReference type="Gene3D" id="3.30.810.10">
    <property type="entry name" value="2-Layer Sandwich"/>
    <property type="match status" value="1"/>
</dbReference>
<protein>
    <recommendedName>
        <fullName evidence="4">PIPK domain-containing protein</fullName>
    </recommendedName>
</protein>
<keyword evidence="1" id="KW-0547">Nucleotide-binding</keyword>
<dbReference type="SUPFAM" id="SSF56104">
    <property type="entry name" value="SAICAR synthase-like"/>
    <property type="match status" value="1"/>
</dbReference>
<feature type="region of interest" description="Disordered" evidence="2">
    <location>
        <begin position="749"/>
        <end position="769"/>
    </location>
</feature>
<keyword evidence="1" id="KW-0067">ATP-binding</keyword>
<keyword evidence="1" id="KW-0808">Transferase</keyword>
<dbReference type="AlphaFoldDB" id="T0RJK8"/>
<dbReference type="Gene3D" id="1.20.1070.10">
    <property type="entry name" value="Rhodopsin 7-helix transmembrane proteins"/>
    <property type="match status" value="1"/>
</dbReference>
<keyword evidence="3" id="KW-0472">Membrane</keyword>
<dbReference type="Proteomes" id="UP000030762">
    <property type="component" value="Unassembled WGS sequence"/>
</dbReference>
<dbReference type="PROSITE" id="PS51455">
    <property type="entry name" value="PIPK"/>
    <property type="match status" value="1"/>
</dbReference>
<dbReference type="InterPro" id="IPR027483">
    <property type="entry name" value="PInositol-4-P-4/5-kinase_C_sf"/>
</dbReference>
<feature type="transmembrane region" description="Helical" evidence="3">
    <location>
        <begin position="155"/>
        <end position="175"/>
    </location>
</feature>
<dbReference type="InterPro" id="IPR023610">
    <property type="entry name" value="PInositol-4/5-P-5/4-kinase"/>
</dbReference>
<dbReference type="SUPFAM" id="SSF81321">
    <property type="entry name" value="Family A G protein-coupled receptor-like"/>
    <property type="match status" value="1"/>
</dbReference>
<feature type="domain" description="PIPK" evidence="4">
    <location>
        <begin position="421"/>
        <end position="848"/>
    </location>
</feature>
<dbReference type="GO" id="GO:0005886">
    <property type="term" value="C:plasma membrane"/>
    <property type="evidence" value="ECO:0007669"/>
    <property type="project" value="TreeGrafter"/>
</dbReference>
<dbReference type="InParanoid" id="T0RJK8"/>
<dbReference type="GO" id="GO:0005524">
    <property type="term" value="F:ATP binding"/>
    <property type="evidence" value="ECO:0007669"/>
    <property type="project" value="UniProtKB-UniRule"/>
</dbReference>
<evidence type="ECO:0000313" key="5">
    <source>
        <dbReference type="EMBL" id="EQC30047.1"/>
    </source>
</evidence>
<evidence type="ECO:0000313" key="6">
    <source>
        <dbReference type="Proteomes" id="UP000030762"/>
    </source>
</evidence>
<dbReference type="InterPro" id="IPR002498">
    <property type="entry name" value="PInositol-4-P-4/5-kinase_core"/>
</dbReference>
<feature type="transmembrane region" description="Helical" evidence="3">
    <location>
        <begin position="279"/>
        <end position="298"/>
    </location>
</feature>
<dbReference type="CDD" id="cd00139">
    <property type="entry name" value="PIPKc"/>
    <property type="match status" value="1"/>
</dbReference>
<keyword evidence="3" id="KW-0812">Transmembrane</keyword>
<dbReference type="PANTHER" id="PTHR23086">
    <property type="entry name" value="PHOSPHATIDYLINOSITOL-4-PHOSPHATE 5-KINASE"/>
    <property type="match status" value="1"/>
</dbReference>
<dbReference type="InterPro" id="IPR027484">
    <property type="entry name" value="PInositol-4-P-5-kinase_N"/>
</dbReference>
<evidence type="ECO:0000259" key="4">
    <source>
        <dbReference type="PROSITE" id="PS51455"/>
    </source>
</evidence>
<feature type="region of interest" description="Disordered" evidence="2">
    <location>
        <begin position="29"/>
        <end position="50"/>
    </location>
</feature>
<name>T0RJK8_SAPDV</name>
<keyword evidence="6" id="KW-1185">Reference proteome</keyword>
<organism evidence="5 6">
    <name type="scientific">Saprolegnia diclina (strain VS20)</name>
    <dbReference type="NCBI Taxonomy" id="1156394"/>
    <lineage>
        <taxon>Eukaryota</taxon>
        <taxon>Sar</taxon>
        <taxon>Stramenopiles</taxon>
        <taxon>Oomycota</taxon>
        <taxon>Saprolegniomycetes</taxon>
        <taxon>Saprolegniales</taxon>
        <taxon>Saprolegniaceae</taxon>
        <taxon>Saprolegnia</taxon>
    </lineage>
</organism>
<feature type="transmembrane region" description="Helical" evidence="3">
    <location>
        <begin position="115"/>
        <end position="135"/>
    </location>
</feature>
<keyword evidence="3" id="KW-1133">Transmembrane helix</keyword>
<keyword evidence="1" id="KW-0418">Kinase</keyword>
<feature type="compositionally biased region" description="Polar residues" evidence="2">
    <location>
        <begin position="29"/>
        <end position="47"/>
    </location>
</feature>
<dbReference type="OrthoDB" id="70770at2759"/>
<dbReference type="Gene3D" id="3.30.800.10">
    <property type="entry name" value="Phosphatidylinositol Phosphate Kinase II Beta"/>
    <property type="match status" value="1"/>
</dbReference>
<dbReference type="Pfam" id="PF01504">
    <property type="entry name" value="PIP5K"/>
    <property type="match status" value="1"/>
</dbReference>
<sequence length="861" mass="97925">MLDLLSPVNSAEGRPLLFRTASFGDISGNTTGSASTPSVDAPFSSSRGLREHLRRNSESSLSYGESPRDLFTEPGRVHQLRKARCALVFALSLSAVGVVWMLTMLFVLTDLDTDEYIFSGAVVSFLFCSAILWSYSGCHRLQKYPNQLIVHKSALDWLLALAYMLQYLVTLPMLAQTVHLPAATPAMTQALLLAAEFWSCAMSLDLYQSISNPFTSFSYNLNVYRVTSCVLGAISGLVFYELEVVPGHCALNRGTRYYWYHHGDPSLSLRDFVLKEWTYYYLWVVLFMLISLGTLLYVNQRLRRGLEETFETRKKVLVHGLIASGTYVSWSTWVIFLFSIGSLVLPLHSLLAAKHLAGILNLSAFTHGARGCVNVLVWACTNASDVWNVLFFARRARSLSDDWLLENPDESLKPQLNLALRKQVIQMATRGIVDAIEHYQLLHQSIRTTQSFHLDWDLRQRAKSSMSASLSSARRVGIEEMQFYDFQPRIFATIRSLMGLNEDEYLRSFRHTANERLSEGRSGAFVFNTINRKYLVKSMTEDERDFLISILPAYLQYLKWNPSTLLPRFYGLHAMKMYGKTFFFVVMANIFPTREVIHRRYDVKGSWVDRNAPVCVLGDKYQCANCNRYFVFGDLEECPSVVGEHYPDITLRDNDLKKRIKLPREASHALLKQIARDSDFLCGMGIMDYSLLIGMHYSQFRISRAEKKTSTSLRKEVLQKDLAERVDAMSPSMTNPVLRVSHNASPKLSWRTRHDSASSSSYSKTHGDSMALDDDDDGNCAGRIHAHCVSGPSAYYIGIIDVLQTWTFEKQMERLYKVHVLRKDPRGISAVHPKQYAKRFQMKMCQLLYQPGDDDNPASSL</sequence>
<evidence type="ECO:0000256" key="3">
    <source>
        <dbReference type="SAM" id="Phobius"/>
    </source>
</evidence>
<gene>
    <name evidence="5" type="ORF">SDRG_12324</name>
</gene>
<proteinExistence type="predicted"/>
<dbReference type="EMBL" id="JH767179">
    <property type="protein sequence ID" value="EQC30047.1"/>
    <property type="molecule type" value="Genomic_DNA"/>
</dbReference>
<evidence type="ECO:0000256" key="2">
    <source>
        <dbReference type="SAM" id="MobiDB-lite"/>
    </source>
</evidence>
<dbReference type="GO" id="GO:0016308">
    <property type="term" value="F:1-phosphatidylinositol-4-phosphate 5-kinase activity"/>
    <property type="evidence" value="ECO:0007669"/>
    <property type="project" value="TreeGrafter"/>
</dbReference>
<feature type="transmembrane region" description="Helical" evidence="3">
    <location>
        <begin position="86"/>
        <end position="109"/>
    </location>
</feature>
<dbReference type="GeneID" id="19953051"/>
<reference evidence="5 6" key="1">
    <citation type="submission" date="2012-04" db="EMBL/GenBank/DDBJ databases">
        <title>The Genome Sequence of Saprolegnia declina VS20.</title>
        <authorList>
            <consortium name="The Broad Institute Genome Sequencing Platform"/>
            <person name="Russ C."/>
            <person name="Nusbaum C."/>
            <person name="Tyler B."/>
            <person name="van West P."/>
            <person name="Dieguez-Uribeondo J."/>
            <person name="de Bruijn I."/>
            <person name="Tripathy S."/>
            <person name="Jiang R."/>
            <person name="Young S.K."/>
            <person name="Zeng Q."/>
            <person name="Gargeya S."/>
            <person name="Fitzgerald M."/>
            <person name="Haas B."/>
            <person name="Abouelleil A."/>
            <person name="Alvarado L."/>
            <person name="Arachchi H.M."/>
            <person name="Berlin A."/>
            <person name="Chapman S.B."/>
            <person name="Goldberg J."/>
            <person name="Griggs A."/>
            <person name="Gujja S."/>
            <person name="Hansen M."/>
            <person name="Howarth C."/>
            <person name="Imamovic A."/>
            <person name="Larimer J."/>
            <person name="McCowen C."/>
            <person name="Montmayeur A."/>
            <person name="Murphy C."/>
            <person name="Neiman D."/>
            <person name="Pearson M."/>
            <person name="Priest M."/>
            <person name="Roberts A."/>
            <person name="Saif S."/>
            <person name="Shea T."/>
            <person name="Sisk P."/>
            <person name="Sykes S."/>
            <person name="Wortman J."/>
            <person name="Nusbaum C."/>
            <person name="Birren B."/>
        </authorList>
    </citation>
    <scope>NUCLEOTIDE SEQUENCE [LARGE SCALE GENOMIC DNA]</scope>
    <source>
        <strain evidence="5 6">VS20</strain>
    </source>
</reference>
<dbReference type="PANTHER" id="PTHR23086:SF8">
    <property type="entry name" value="PHOSPHATIDYLINOSITOL 5-PHOSPHATE 4-KINASE, ISOFORM A"/>
    <property type="match status" value="1"/>
</dbReference>
<dbReference type="GO" id="GO:0046854">
    <property type="term" value="P:phosphatidylinositol phosphate biosynthetic process"/>
    <property type="evidence" value="ECO:0007669"/>
    <property type="project" value="TreeGrafter"/>
</dbReference>